<dbReference type="Gene3D" id="1.10.10.10">
    <property type="entry name" value="Winged helix-like DNA-binding domain superfamily/Winged helix DNA-binding domain"/>
    <property type="match status" value="1"/>
</dbReference>
<dbReference type="AlphaFoldDB" id="A0A0L0EPV9"/>
<dbReference type="Pfam" id="PF03466">
    <property type="entry name" value="LysR_substrate"/>
    <property type="match status" value="1"/>
</dbReference>
<dbReference type="PRINTS" id="PR00039">
    <property type="entry name" value="HTHLYSR"/>
</dbReference>
<feature type="domain" description="HTH lysR-type" evidence="5">
    <location>
        <begin position="9"/>
        <end position="64"/>
    </location>
</feature>
<dbReference type="OrthoDB" id="9786526at2"/>
<evidence type="ECO:0000259" key="5">
    <source>
        <dbReference type="PROSITE" id="PS50931"/>
    </source>
</evidence>
<evidence type="ECO:0000256" key="1">
    <source>
        <dbReference type="ARBA" id="ARBA00009437"/>
    </source>
</evidence>
<dbReference type="PROSITE" id="PS50931">
    <property type="entry name" value="HTH_LYSR"/>
    <property type="match status" value="1"/>
</dbReference>
<dbReference type="SUPFAM" id="SSF46785">
    <property type="entry name" value="Winged helix' DNA-binding domain"/>
    <property type="match status" value="1"/>
</dbReference>
<dbReference type="GO" id="GO:0006351">
    <property type="term" value="P:DNA-templated transcription"/>
    <property type="evidence" value="ECO:0007669"/>
    <property type="project" value="TreeGrafter"/>
</dbReference>
<gene>
    <name evidence="6" type="ORF">AC626_16485</name>
</gene>
<evidence type="ECO:0000256" key="4">
    <source>
        <dbReference type="ARBA" id="ARBA00023163"/>
    </source>
</evidence>
<dbReference type="SUPFAM" id="SSF53850">
    <property type="entry name" value="Periplasmic binding protein-like II"/>
    <property type="match status" value="1"/>
</dbReference>
<dbReference type="Proteomes" id="UP000036850">
    <property type="component" value="Unassembled WGS sequence"/>
</dbReference>
<organism evidence="6 7">
    <name type="scientific">Pseudoalteromonas rubra</name>
    <dbReference type="NCBI Taxonomy" id="43658"/>
    <lineage>
        <taxon>Bacteria</taxon>
        <taxon>Pseudomonadati</taxon>
        <taxon>Pseudomonadota</taxon>
        <taxon>Gammaproteobacteria</taxon>
        <taxon>Alteromonadales</taxon>
        <taxon>Pseudoalteromonadaceae</taxon>
        <taxon>Pseudoalteromonas</taxon>
    </lineage>
</organism>
<dbReference type="EMBL" id="LFZX01000142">
    <property type="protein sequence ID" value="KNC66512.1"/>
    <property type="molecule type" value="Genomic_DNA"/>
</dbReference>
<dbReference type="InterPro" id="IPR005119">
    <property type="entry name" value="LysR_subst-bd"/>
</dbReference>
<keyword evidence="2" id="KW-0805">Transcription regulation</keyword>
<dbReference type="PATRIC" id="fig|43658.6.peg.6119"/>
<comment type="similarity">
    <text evidence="1">Belongs to the LysR transcriptional regulatory family.</text>
</comment>
<dbReference type="InterPro" id="IPR036388">
    <property type="entry name" value="WH-like_DNA-bd_sf"/>
</dbReference>
<dbReference type="Gene3D" id="3.40.190.290">
    <property type="match status" value="1"/>
</dbReference>
<dbReference type="PANTHER" id="PTHR30537:SF5">
    <property type="entry name" value="HTH-TYPE TRANSCRIPTIONAL ACTIVATOR TTDR-RELATED"/>
    <property type="match status" value="1"/>
</dbReference>
<evidence type="ECO:0000256" key="3">
    <source>
        <dbReference type="ARBA" id="ARBA00023125"/>
    </source>
</evidence>
<protein>
    <submittedName>
        <fullName evidence="6">Transcriptional regulator</fullName>
    </submittedName>
</protein>
<proteinExistence type="inferred from homology"/>
<reference evidence="7" key="1">
    <citation type="submission" date="2015-07" db="EMBL/GenBank/DDBJ databases">
        <title>Draft genome sequence of a Pseudoalteromonas rubra strain, OCN096, isolated from Kaneohe Bay, Oahu, Hawaii.</title>
        <authorList>
            <person name="Beurmann S."/>
            <person name="Ushijima B."/>
            <person name="Belcaid M."/>
            <person name="Callahan S.M."/>
            <person name="Aeby G.S."/>
        </authorList>
    </citation>
    <scope>NUCLEOTIDE SEQUENCE [LARGE SCALE GENOMIC DNA]</scope>
    <source>
        <strain evidence="7">OCN096</strain>
    </source>
</reference>
<sequence length="299" mass="33593">MITINHGSLKLLAIFATVIDSGSFAAAARRLHSSRSRVSEQVSQLESQLNVRLLQRSTRQLKLTQEGEKILQHARQLDGILQHIEAELTDTEPSGRVTLTMNHDIAHKFILPKLDKLAQRYPQISLDLIVDDDPLDLIEQQIDLAIRIGFIRDESLVARILHQERFALFASPTLLAQYGMPNTVAELEAMPWLMLKQTAEQGAQMLFDNGEPVMIQPLRHHSCNSPYLLQQMVVSGLGVATLLPSTVQQEISDGKLVTLCESLHSEPLVFSLVYPSRHQVPQRTRAVIDFLLSESLFQL</sequence>
<evidence type="ECO:0000313" key="7">
    <source>
        <dbReference type="Proteomes" id="UP000036850"/>
    </source>
</evidence>
<dbReference type="PANTHER" id="PTHR30537">
    <property type="entry name" value="HTH-TYPE TRANSCRIPTIONAL REGULATOR"/>
    <property type="match status" value="1"/>
</dbReference>
<dbReference type="CDD" id="cd08422">
    <property type="entry name" value="PBP2_CrgA_like"/>
    <property type="match status" value="1"/>
</dbReference>
<dbReference type="FunFam" id="1.10.10.10:FF:000001">
    <property type="entry name" value="LysR family transcriptional regulator"/>
    <property type="match status" value="1"/>
</dbReference>
<accession>A0A0L0EPV9</accession>
<name>A0A0L0EPV9_9GAMM</name>
<evidence type="ECO:0000313" key="6">
    <source>
        <dbReference type="EMBL" id="KNC66512.1"/>
    </source>
</evidence>
<comment type="caution">
    <text evidence="6">The sequence shown here is derived from an EMBL/GenBank/DDBJ whole genome shotgun (WGS) entry which is preliminary data.</text>
</comment>
<keyword evidence="4" id="KW-0804">Transcription</keyword>
<evidence type="ECO:0000256" key="2">
    <source>
        <dbReference type="ARBA" id="ARBA00023015"/>
    </source>
</evidence>
<dbReference type="InterPro" id="IPR058163">
    <property type="entry name" value="LysR-type_TF_proteobact-type"/>
</dbReference>
<keyword evidence="3" id="KW-0238">DNA-binding</keyword>
<dbReference type="Pfam" id="PF00126">
    <property type="entry name" value="HTH_1"/>
    <property type="match status" value="1"/>
</dbReference>
<dbReference type="GO" id="GO:0043565">
    <property type="term" value="F:sequence-specific DNA binding"/>
    <property type="evidence" value="ECO:0007669"/>
    <property type="project" value="TreeGrafter"/>
</dbReference>
<dbReference type="InterPro" id="IPR000847">
    <property type="entry name" value="LysR_HTH_N"/>
</dbReference>
<dbReference type="InterPro" id="IPR036390">
    <property type="entry name" value="WH_DNA-bd_sf"/>
</dbReference>
<dbReference type="GO" id="GO:0003700">
    <property type="term" value="F:DNA-binding transcription factor activity"/>
    <property type="evidence" value="ECO:0007669"/>
    <property type="project" value="InterPro"/>
</dbReference>